<sequence length="213" mass="23332">MGLISAVKAGLHSGDNNATAANTGVEPQATTQSSGATVRCEAQNAPVVQETVHQREREEVTPIINREREETIVNQVVQPVLDSRKETIHHQATSAPITNEVVEDVSGEEAEKYQRNRAQFTSSRTVAGTTQSTNVNAPIVRETVKPHVVEEIQPVIQREIQEEHVIHREQPVYERVVKAPVVGEVRHNAPMSLDEFEAKGGSATGTGLHCERV</sequence>
<name>A0AAD5X065_9FUNG</name>
<accession>A0AAD5X065</accession>
<dbReference type="Proteomes" id="UP001212841">
    <property type="component" value="Unassembled WGS sequence"/>
</dbReference>
<evidence type="ECO:0000313" key="2">
    <source>
        <dbReference type="Proteomes" id="UP001212841"/>
    </source>
</evidence>
<gene>
    <name evidence="1" type="ORF">HK097_004253</name>
</gene>
<proteinExistence type="predicted"/>
<protein>
    <submittedName>
        <fullName evidence="1">Uncharacterized protein</fullName>
    </submittedName>
</protein>
<keyword evidence="2" id="KW-1185">Reference proteome</keyword>
<dbReference type="EMBL" id="JADGJD010002069">
    <property type="protein sequence ID" value="KAJ3035244.1"/>
    <property type="molecule type" value="Genomic_DNA"/>
</dbReference>
<dbReference type="PANTHER" id="PTHR38703:SF1">
    <property type="entry name" value="ALLERGEN"/>
    <property type="match status" value="1"/>
</dbReference>
<organism evidence="1 2">
    <name type="scientific">Rhizophlyctis rosea</name>
    <dbReference type="NCBI Taxonomy" id="64517"/>
    <lineage>
        <taxon>Eukaryota</taxon>
        <taxon>Fungi</taxon>
        <taxon>Fungi incertae sedis</taxon>
        <taxon>Chytridiomycota</taxon>
        <taxon>Chytridiomycota incertae sedis</taxon>
        <taxon>Chytridiomycetes</taxon>
        <taxon>Rhizophlyctidales</taxon>
        <taxon>Rhizophlyctidaceae</taxon>
        <taxon>Rhizophlyctis</taxon>
    </lineage>
</organism>
<comment type="caution">
    <text evidence="1">The sequence shown here is derived from an EMBL/GenBank/DDBJ whole genome shotgun (WGS) entry which is preliminary data.</text>
</comment>
<dbReference type="PANTHER" id="PTHR38703">
    <property type="entry name" value="CHROMOSOME 8, WHOLE GENOME SHOTGUN SEQUENCE"/>
    <property type="match status" value="1"/>
</dbReference>
<dbReference type="AlphaFoldDB" id="A0AAD5X065"/>
<evidence type="ECO:0000313" key="1">
    <source>
        <dbReference type="EMBL" id="KAJ3035244.1"/>
    </source>
</evidence>
<reference evidence="1" key="1">
    <citation type="submission" date="2020-05" db="EMBL/GenBank/DDBJ databases">
        <title>Phylogenomic resolution of chytrid fungi.</title>
        <authorList>
            <person name="Stajich J.E."/>
            <person name="Amses K."/>
            <person name="Simmons R."/>
            <person name="Seto K."/>
            <person name="Myers J."/>
            <person name="Bonds A."/>
            <person name="Quandt C.A."/>
            <person name="Barry K."/>
            <person name="Liu P."/>
            <person name="Grigoriev I."/>
            <person name="Longcore J.E."/>
            <person name="James T.Y."/>
        </authorList>
    </citation>
    <scope>NUCLEOTIDE SEQUENCE</scope>
    <source>
        <strain evidence="1">JEL0318</strain>
    </source>
</reference>